<evidence type="ECO:0000313" key="6">
    <source>
        <dbReference type="EMBL" id="MBB5574768.1"/>
    </source>
</evidence>
<evidence type="ECO:0000259" key="5">
    <source>
        <dbReference type="PROSITE" id="PS50110"/>
    </source>
</evidence>
<accession>A0A7W8XSG2</accession>
<keyword evidence="6" id="KW-0238">DNA-binding</keyword>
<evidence type="ECO:0000256" key="4">
    <source>
        <dbReference type="PROSITE-ProRule" id="PRU00169"/>
    </source>
</evidence>
<dbReference type="SMART" id="SM00448">
    <property type="entry name" value="REC"/>
    <property type="match status" value="1"/>
</dbReference>
<dbReference type="GO" id="GO:0000160">
    <property type="term" value="P:phosphorelay signal transduction system"/>
    <property type="evidence" value="ECO:0007669"/>
    <property type="project" value="InterPro"/>
</dbReference>
<name>A0A7W8XSG2_9HYPH</name>
<comment type="caution">
    <text evidence="6">The sequence shown here is derived from an EMBL/GenBank/DDBJ whole genome shotgun (WGS) entry which is preliminary data.</text>
</comment>
<dbReference type="Pfam" id="PF00072">
    <property type="entry name" value="Response_reg"/>
    <property type="match status" value="1"/>
</dbReference>
<sequence>MQLNTTIDIPADAKVLVVDDEPANIALLTRLLQREGFGRITATVDPRDAVDMFRDLQPDIVLLDLMMPHIDGFQLLEAFSRLIGPRSFVPILVLTADVSVTTRRRALSLGAKDFLVKPLDAVETVLRIVNLLETRFLFLELQRLTGDTAISPTSKGAGVS</sequence>
<dbReference type="InterPro" id="IPR050595">
    <property type="entry name" value="Bact_response_regulator"/>
</dbReference>
<proteinExistence type="predicted"/>
<reference evidence="6 7" key="1">
    <citation type="submission" date="2020-08" db="EMBL/GenBank/DDBJ databases">
        <title>Genomic Encyclopedia of Type Strains, Phase IV (KMG-V): Genome sequencing to study the core and pangenomes of soil and plant-associated prokaryotes.</title>
        <authorList>
            <person name="Whitman W."/>
        </authorList>
    </citation>
    <scope>NUCLEOTIDE SEQUENCE [LARGE SCALE GENOMIC DNA]</scope>
    <source>
        <strain evidence="6 7">SEMIA 4064</strain>
    </source>
</reference>
<protein>
    <submittedName>
        <fullName evidence="6">DNA-binding response OmpR family regulator</fullName>
    </submittedName>
</protein>
<feature type="domain" description="Response regulatory" evidence="5">
    <location>
        <begin position="14"/>
        <end position="132"/>
    </location>
</feature>
<dbReference type="PANTHER" id="PTHR44591">
    <property type="entry name" value="STRESS RESPONSE REGULATOR PROTEIN 1"/>
    <property type="match status" value="1"/>
</dbReference>
<dbReference type="AlphaFoldDB" id="A0A7W8XSG2"/>
<keyword evidence="1 4" id="KW-0597">Phosphoprotein</keyword>
<dbReference type="Proteomes" id="UP000549882">
    <property type="component" value="Unassembled WGS sequence"/>
</dbReference>
<dbReference type="SUPFAM" id="SSF52172">
    <property type="entry name" value="CheY-like"/>
    <property type="match status" value="1"/>
</dbReference>
<dbReference type="PROSITE" id="PS50110">
    <property type="entry name" value="RESPONSE_REGULATORY"/>
    <property type="match status" value="1"/>
</dbReference>
<evidence type="ECO:0000313" key="7">
    <source>
        <dbReference type="Proteomes" id="UP000549882"/>
    </source>
</evidence>
<dbReference type="InterPro" id="IPR011006">
    <property type="entry name" value="CheY-like_superfamily"/>
</dbReference>
<keyword evidence="3" id="KW-0804">Transcription</keyword>
<organism evidence="6 7">
    <name type="scientific">Rhizobium paranaense</name>
    <dbReference type="NCBI Taxonomy" id="1650438"/>
    <lineage>
        <taxon>Bacteria</taxon>
        <taxon>Pseudomonadati</taxon>
        <taxon>Pseudomonadota</taxon>
        <taxon>Alphaproteobacteria</taxon>
        <taxon>Hyphomicrobiales</taxon>
        <taxon>Rhizobiaceae</taxon>
        <taxon>Rhizobium/Agrobacterium group</taxon>
        <taxon>Rhizobium</taxon>
    </lineage>
</organism>
<evidence type="ECO:0000256" key="2">
    <source>
        <dbReference type="ARBA" id="ARBA00023015"/>
    </source>
</evidence>
<keyword evidence="7" id="KW-1185">Reference proteome</keyword>
<evidence type="ECO:0000256" key="3">
    <source>
        <dbReference type="ARBA" id="ARBA00023163"/>
    </source>
</evidence>
<feature type="modified residue" description="4-aspartylphosphate" evidence="4">
    <location>
        <position position="64"/>
    </location>
</feature>
<evidence type="ECO:0000256" key="1">
    <source>
        <dbReference type="ARBA" id="ARBA00022553"/>
    </source>
</evidence>
<dbReference type="RefSeq" id="WP_183938436.1">
    <property type="nucleotide sequence ID" value="NZ_JACHBI010000006.1"/>
</dbReference>
<dbReference type="GO" id="GO:0003677">
    <property type="term" value="F:DNA binding"/>
    <property type="evidence" value="ECO:0007669"/>
    <property type="project" value="UniProtKB-KW"/>
</dbReference>
<dbReference type="Gene3D" id="3.40.50.2300">
    <property type="match status" value="1"/>
</dbReference>
<dbReference type="InterPro" id="IPR001789">
    <property type="entry name" value="Sig_transdc_resp-reg_receiver"/>
</dbReference>
<dbReference type="PANTHER" id="PTHR44591:SF3">
    <property type="entry name" value="RESPONSE REGULATORY DOMAIN-CONTAINING PROTEIN"/>
    <property type="match status" value="1"/>
</dbReference>
<dbReference type="EMBL" id="JACHBI010000006">
    <property type="protein sequence ID" value="MBB5574768.1"/>
    <property type="molecule type" value="Genomic_DNA"/>
</dbReference>
<keyword evidence="2" id="KW-0805">Transcription regulation</keyword>
<gene>
    <name evidence="6" type="ORF">GGD50_003397</name>
</gene>